<comment type="subcellular location">
    <subcellularLocation>
        <location evidence="1">Cell membrane</location>
        <topology evidence="1">Multi-pass membrane protein</topology>
    </subcellularLocation>
</comment>
<dbReference type="GO" id="GO:0055085">
    <property type="term" value="P:transmembrane transport"/>
    <property type="evidence" value="ECO:0007669"/>
    <property type="project" value="InterPro"/>
</dbReference>
<feature type="transmembrane region" description="Helical" evidence="6">
    <location>
        <begin position="100"/>
        <end position="123"/>
    </location>
</feature>
<keyword evidence="9" id="KW-1185">Reference proteome</keyword>
<dbReference type="Pfam" id="PF03739">
    <property type="entry name" value="LptF_LptG"/>
    <property type="match status" value="1"/>
</dbReference>
<evidence type="ECO:0000313" key="8">
    <source>
        <dbReference type="EMBL" id="QCQ23368.1"/>
    </source>
</evidence>
<dbReference type="PANTHER" id="PTHR33529:SF6">
    <property type="entry name" value="YJGP_YJGQ FAMILY PERMEASE"/>
    <property type="match status" value="1"/>
</dbReference>
<dbReference type="GO" id="GO:0043190">
    <property type="term" value="C:ATP-binding cassette (ABC) transporter complex"/>
    <property type="evidence" value="ECO:0007669"/>
    <property type="project" value="InterPro"/>
</dbReference>
<keyword evidence="2" id="KW-1003">Cell membrane</keyword>
<keyword evidence="4 6" id="KW-1133">Transmembrane helix</keyword>
<evidence type="ECO:0000313" key="7">
    <source>
        <dbReference type="EMBL" id="QCQ20743.1"/>
    </source>
</evidence>
<feature type="transmembrane region" description="Helical" evidence="6">
    <location>
        <begin position="304"/>
        <end position="324"/>
    </location>
</feature>
<evidence type="ECO:0000256" key="5">
    <source>
        <dbReference type="ARBA" id="ARBA00023136"/>
    </source>
</evidence>
<sequence length="381" mass="42445">MGWILYRYIVREQVMPAAICFFGLVMVLVAGRLMQLTSYLFSSSITWFDLLEIMGLAVPKLMLYALPMATLLGTLLAFLRLNNDNELTALKVAGLGFRQFAPAVLTVALVTTLLSFYTSLWLVPTANLEFREKLASLGKAVLPALLREGMFIDAIPNLVFFFKHVEPESFRIEGVFIHDGRDPQLSASIVAKRAQILNYSTRNTLVLQAADGVITRVGRNLTDAQAVAFEDYQFVLPLDQLFRESKSQRRDELTLEELFAAYDATGDARYAMEAHIRFSLPVACLLLAMAAAPLGALFQRGNRLAGVSLGIALFLAYYVVLSAGKGLGEQAVIPPWLAVWLPNLAVFALAAALWTKTHREIPFTRLPSLTEQLKRRVRRTR</sequence>
<dbReference type="InterPro" id="IPR030922">
    <property type="entry name" value="LptF"/>
</dbReference>
<feature type="transmembrane region" description="Helical" evidence="6">
    <location>
        <begin position="61"/>
        <end position="79"/>
    </location>
</feature>
<dbReference type="GO" id="GO:0015920">
    <property type="term" value="P:lipopolysaccharide transport"/>
    <property type="evidence" value="ECO:0007669"/>
    <property type="project" value="TreeGrafter"/>
</dbReference>
<evidence type="ECO:0000256" key="2">
    <source>
        <dbReference type="ARBA" id="ARBA00022475"/>
    </source>
</evidence>
<evidence type="ECO:0000256" key="1">
    <source>
        <dbReference type="ARBA" id="ARBA00004651"/>
    </source>
</evidence>
<feature type="transmembrane region" description="Helical" evidence="6">
    <location>
        <begin position="278"/>
        <end position="297"/>
    </location>
</feature>
<dbReference type="AlphaFoldDB" id="A0A4P8L5T8"/>
<name>A0A4P8L5T8_9BACT</name>
<reference evidence="8 9" key="2">
    <citation type="submission" date="2019-05" db="EMBL/GenBank/DDBJ databases">
        <authorList>
            <person name="Suflita J.M."/>
            <person name="Marks C.R."/>
        </authorList>
    </citation>
    <scope>NUCLEOTIDE SEQUENCE [LARGE SCALE GENOMIC DNA]</scope>
    <source>
        <strain evidence="8 9">ALDC</strain>
    </source>
</reference>
<reference evidence="8 9" key="1">
    <citation type="submission" date="2019-05" db="EMBL/GenBank/DDBJ databases">
        <title>The Complete Genome Sequence of the n-alkane-degrading Desulfoglaeba alkanexedens ALDC reveals multiple alkylsuccinate synthase gene clusters.</title>
        <authorList>
            <person name="Callaghan A.V."/>
            <person name="Davidova I.A."/>
            <person name="Duncan K.E."/>
            <person name="Morris B."/>
            <person name="McInerney M.J."/>
        </authorList>
    </citation>
    <scope>NUCLEOTIDE SEQUENCE [LARGE SCALE GENOMIC DNA]</scope>
    <source>
        <strain evidence="8 9">ALDC</strain>
    </source>
</reference>
<dbReference type="Proteomes" id="UP000298602">
    <property type="component" value="Chromosome"/>
</dbReference>
<dbReference type="RefSeq" id="WP_137422713.1">
    <property type="nucleotide sequence ID" value="NZ_CP040098.1"/>
</dbReference>
<dbReference type="NCBIfam" id="TIGR04407">
    <property type="entry name" value="LptF_YjgP"/>
    <property type="match status" value="1"/>
</dbReference>
<keyword evidence="3 6" id="KW-0812">Transmembrane</keyword>
<dbReference type="KEGG" id="dax:FDQ92_00105"/>
<dbReference type="InterPro" id="IPR005495">
    <property type="entry name" value="LptG/LptF_permease"/>
</dbReference>
<evidence type="ECO:0000256" key="3">
    <source>
        <dbReference type="ARBA" id="ARBA00022692"/>
    </source>
</evidence>
<accession>A0A4P8L5T8</accession>
<keyword evidence="5 6" id="KW-0472">Membrane</keyword>
<proteinExistence type="predicted"/>
<organism evidence="8 9">
    <name type="scientific">Desulfoglaeba alkanexedens ALDC</name>
    <dbReference type="NCBI Taxonomy" id="980445"/>
    <lineage>
        <taxon>Bacteria</taxon>
        <taxon>Pseudomonadati</taxon>
        <taxon>Thermodesulfobacteriota</taxon>
        <taxon>Syntrophobacteria</taxon>
        <taxon>Syntrophobacterales</taxon>
        <taxon>Syntrophobacteraceae</taxon>
        <taxon>Desulfoglaeba</taxon>
    </lineage>
</organism>
<dbReference type="PANTHER" id="PTHR33529">
    <property type="entry name" value="SLR0882 PROTEIN-RELATED"/>
    <property type="match status" value="1"/>
</dbReference>
<dbReference type="EMBL" id="CP040098">
    <property type="protein sequence ID" value="QCQ23368.1"/>
    <property type="molecule type" value="Genomic_DNA"/>
</dbReference>
<dbReference type="KEGG" id="dax:FDQ92_15040"/>
<feature type="transmembrane region" description="Helical" evidence="6">
    <location>
        <begin position="21"/>
        <end position="41"/>
    </location>
</feature>
<dbReference type="OrthoDB" id="9792188at2"/>
<evidence type="ECO:0000313" key="9">
    <source>
        <dbReference type="Proteomes" id="UP000298602"/>
    </source>
</evidence>
<feature type="transmembrane region" description="Helical" evidence="6">
    <location>
        <begin position="336"/>
        <end position="355"/>
    </location>
</feature>
<gene>
    <name evidence="8" type="primary">lptF</name>
    <name evidence="7" type="ORF">FDQ92_00105</name>
    <name evidence="8" type="ORF">FDQ92_15040</name>
</gene>
<evidence type="ECO:0000256" key="4">
    <source>
        <dbReference type="ARBA" id="ARBA00022989"/>
    </source>
</evidence>
<evidence type="ECO:0000256" key="6">
    <source>
        <dbReference type="SAM" id="Phobius"/>
    </source>
</evidence>
<dbReference type="EMBL" id="CP040098">
    <property type="protein sequence ID" value="QCQ20743.1"/>
    <property type="molecule type" value="Genomic_DNA"/>
</dbReference>
<protein>
    <submittedName>
        <fullName evidence="8">LPS export ABC transporter permease LptF</fullName>
    </submittedName>
</protein>